<keyword evidence="2" id="KW-1185">Reference proteome</keyword>
<organism evidence="1 2">
    <name type="scientific">Dendrobium catenatum</name>
    <dbReference type="NCBI Taxonomy" id="906689"/>
    <lineage>
        <taxon>Eukaryota</taxon>
        <taxon>Viridiplantae</taxon>
        <taxon>Streptophyta</taxon>
        <taxon>Embryophyta</taxon>
        <taxon>Tracheophyta</taxon>
        <taxon>Spermatophyta</taxon>
        <taxon>Magnoliopsida</taxon>
        <taxon>Liliopsida</taxon>
        <taxon>Asparagales</taxon>
        <taxon>Orchidaceae</taxon>
        <taxon>Epidendroideae</taxon>
        <taxon>Malaxideae</taxon>
        <taxon>Dendrobiinae</taxon>
        <taxon>Dendrobium</taxon>
    </lineage>
</organism>
<evidence type="ECO:0000313" key="2">
    <source>
        <dbReference type="Proteomes" id="UP000233837"/>
    </source>
</evidence>
<gene>
    <name evidence="1" type="ORF">MA16_Dca018233</name>
</gene>
<sequence>MATAGHGINVVGEWQNFGDERPFLGYLSSTWFMQRGDHRGENGPVFLGR</sequence>
<dbReference type="AlphaFoldDB" id="A0A2I0XB18"/>
<reference evidence="1 2" key="2">
    <citation type="journal article" date="2017" name="Nature">
        <title>The Apostasia genome and the evolution of orchids.</title>
        <authorList>
            <person name="Zhang G.Q."/>
            <person name="Liu K.W."/>
            <person name="Li Z."/>
            <person name="Lohaus R."/>
            <person name="Hsiao Y.Y."/>
            <person name="Niu S.C."/>
            <person name="Wang J.Y."/>
            <person name="Lin Y.C."/>
            <person name="Xu Q."/>
            <person name="Chen L.J."/>
            <person name="Yoshida K."/>
            <person name="Fujiwara S."/>
            <person name="Wang Z.W."/>
            <person name="Zhang Y.Q."/>
            <person name="Mitsuda N."/>
            <person name="Wang M."/>
            <person name="Liu G.H."/>
            <person name="Pecoraro L."/>
            <person name="Huang H.X."/>
            <person name="Xiao X.J."/>
            <person name="Lin M."/>
            <person name="Wu X.Y."/>
            <person name="Wu W.L."/>
            <person name="Chen Y.Y."/>
            <person name="Chang S.B."/>
            <person name="Sakamoto S."/>
            <person name="Ohme-Takagi M."/>
            <person name="Yagi M."/>
            <person name="Zeng S.J."/>
            <person name="Shen C.Y."/>
            <person name="Yeh C.M."/>
            <person name="Luo Y.B."/>
            <person name="Tsai W.C."/>
            <person name="Van de Peer Y."/>
            <person name="Liu Z.J."/>
        </authorList>
    </citation>
    <scope>NUCLEOTIDE SEQUENCE [LARGE SCALE GENOMIC DNA]</scope>
    <source>
        <tissue evidence="1">The whole plant</tissue>
    </source>
</reference>
<dbReference type="EMBL" id="KZ501999">
    <property type="protein sequence ID" value="PKU85119.1"/>
    <property type="molecule type" value="Genomic_DNA"/>
</dbReference>
<dbReference type="Proteomes" id="UP000233837">
    <property type="component" value="Unassembled WGS sequence"/>
</dbReference>
<protein>
    <submittedName>
        <fullName evidence="1">Uncharacterized protein</fullName>
    </submittedName>
</protein>
<reference evidence="1 2" key="1">
    <citation type="journal article" date="2016" name="Sci. Rep.">
        <title>The Dendrobium catenatum Lindl. genome sequence provides insights into polysaccharide synthase, floral development and adaptive evolution.</title>
        <authorList>
            <person name="Zhang G.Q."/>
            <person name="Xu Q."/>
            <person name="Bian C."/>
            <person name="Tsai W.C."/>
            <person name="Yeh C.M."/>
            <person name="Liu K.W."/>
            <person name="Yoshida K."/>
            <person name="Zhang L.S."/>
            <person name="Chang S.B."/>
            <person name="Chen F."/>
            <person name="Shi Y."/>
            <person name="Su Y.Y."/>
            <person name="Zhang Y.Q."/>
            <person name="Chen L.J."/>
            <person name="Yin Y."/>
            <person name="Lin M."/>
            <person name="Huang H."/>
            <person name="Deng H."/>
            <person name="Wang Z.W."/>
            <person name="Zhu S.L."/>
            <person name="Zhao X."/>
            <person name="Deng C."/>
            <person name="Niu S.C."/>
            <person name="Huang J."/>
            <person name="Wang M."/>
            <person name="Liu G.H."/>
            <person name="Yang H.J."/>
            <person name="Xiao X.J."/>
            <person name="Hsiao Y.Y."/>
            <person name="Wu W.L."/>
            <person name="Chen Y.Y."/>
            <person name="Mitsuda N."/>
            <person name="Ohme-Takagi M."/>
            <person name="Luo Y.B."/>
            <person name="Van de Peer Y."/>
            <person name="Liu Z.J."/>
        </authorList>
    </citation>
    <scope>NUCLEOTIDE SEQUENCE [LARGE SCALE GENOMIC DNA]</scope>
    <source>
        <tissue evidence="1">The whole plant</tissue>
    </source>
</reference>
<accession>A0A2I0XB18</accession>
<name>A0A2I0XB18_9ASPA</name>
<proteinExistence type="predicted"/>
<evidence type="ECO:0000313" key="1">
    <source>
        <dbReference type="EMBL" id="PKU85119.1"/>
    </source>
</evidence>